<accession>A0A0F9FUY4</accession>
<feature type="non-terminal residue" evidence="1">
    <location>
        <position position="32"/>
    </location>
</feature>
<sequence>MTLPPDPEGKNDNRAEWASVALARFQEVTGSE</sequence>
<dbReference type="EMBL" id="LAZR01028907">
    <property type="protein sequence ID" value="KKL61150.1"/>
    <property type="molecule type" value="Genomic_DNA"/>
</dbReference>
<reference evidence="1" key="1">
    <citation type="journal article" date="2015" name="Nature">
        <title>Complex archaea that bridge the gap between prokaryotes and eukaryotes.</title>
        <authorList>
            <person name="Spang A."/>
            <person name="Saw J.H."/>
            <person name="Jorgensen S.L."/>
            <person name="Zaremba-Niedzwiedzka K."/>
            <person name="Martijn J."/>
            <person name="Lind A.E."/>
            <person name="van Eijk R."/>
            <person name="Schleper C."/>
            <person name="Guy L."/>
            <person name="Ettema T.J."/>
        </authorList>
    </citation>
    <scope>NUCLEOTIDE SEQUENCE</scope>
</reference>
<comment type="caution">
    <text evidence="1">The sequence shown here is derived from an EMBL/GenBank/DDBJ whole genome shotgun (WGS) entry which is preliminary data.</text>
</comment>
<name>A0A0F9FUY4_9ZZZZ</name>
<protein>
    <submittedName>
        <fullName evidence="1">Uncharacterized protein</fullName>
    </submittedName>
</protein>
<gene>
    <name evidence="1" type="ORF">LCGC14_2198140</name>
</gene>
<evidence type="ECO:0000313" key="1">
    <source>
        <dbReference type="EMBL" id="KKL61150.1"/>
    </source>
</evidence>
<proteinExistence type="predicted"/>
<dbReference type="AlphaFoldDB" id="A0A0F9FUY4"/>
<organism evidence="1">
    <name type="scientific">marine sediment metagenome</name>
    <dbReference type="NCBI Taxonomy" id="412755"/>
    <lineage>
        <taxon>unclassified sequences</taxon>
        <taxon>metagenomes</taxon>
        <taxon>ecological metagenomes</taxon>
    </lineage>
</organism>